<dbReference type="KEGG" id="nai:NECAME_05149"/>
<feature type="transmembrane region" description="Helical" evidence="5">
    <location>
        <begin position="323"/>
        <end position="344"/>
    </location>
</feature>
<feature type="domain" description="Amino acid transporter transmembrane" evidence="6">
    <location>
        <begin position="40"/>
        <end position="381"/>
    </location>
</feature>
<feature type="transmembrane region" description="Helical" evidence="5">
    <location>
        <begin position="233"/>
        <end position="258"/>
    </location>
</feature>
<dbReference type="GO" id="GO:0005774">
    <property type="term" value="C:vacuolar membrane"/>
    <property type="evidence" value="ECO:0007669"/>
    <property type="project" value="TreeGrafter"/>
</dbReference>
<dbReference type="OMA" id="ITVFMVF"/>
<gene>
    <name evidence="7" type="ORF">NECAME_05149</name>
</gene>
<feature type="transmembrane region" description="Helical" evidence="5">
    <location>
        <begin position="356"/>
        <end position="376"/>
    </location>
</feature>
<comment type="subcellular location">
    <subcellularLocation>
        <location evidence="1">Membrane</location>
        <topology evidence="1">Multi-pass membrane protein</topology>
    </subcellularLocation>
</comment>
<accession>W2SLT8</accession>
<feature type="transmembrane region" description="Helical" evidence="5">
    <location>
        <begin position="63"/>
        <end position="83"/>
    </location>
</feature>
<dbReference type="STRING" id="51031.W2SLT8"/>
<feature type="transmembrane region" description="Helical" evidence="5">
    <location>
        <begin position="278"/>
        <end position="302"/>
    </location>
</feature>
<dbReference type="Pfam" id="PF01490">
    <property type="entry name" value="Aa_trans"/>
    <property type="match status" value="1"/>
</dbReference>
<evidence type="ECO:0000256" key="3">
    <source>
        <dbReference type="ARBA" id="ARBA00022989"/>
    </source>
</evidence>
<keyword evidence="4 5" id="KW-0472">Membrane</keyword>
<sequence length="457" mass="50277">MESDNMIVSPVDSLPVGFTTSRKSSKDVIRRNGVPATAILTNFVCGMIGPGCFSVAVSFKQSGLWGGLSLVFVMGILSLISMYKIVQCSQHLCRLWIVNGCLIAFQLGVLSVCFVFVADHILEVIEFVLANNYKLSKTHIMLMYFLPQLCLSFIKNIHIITFLSVCGNVIIFVAVGLVSKELIFHDKYAHQSLPPVTNFEGVTMAAGGLIYAFEGQAMVLTLENRLKHSSDMLGMNGVLCTSMNLVMLLYAFLGFYGYLAFGPSVADSLTLNLPNSSLTIIVKVLLVVKIFLGSALQLYVIVGILTPAVTSNSSKRSPEWKENILRVGLMSFSLFVALCVPHLYDIIPLVGITSGMLLSLILPAFLHTLTFLPIIVKEKKSVVYASCLVMMSRRPENIQRRWGIKDCTSDCASRAIATRHYNRNTEIGSPSSYVYVGVDMVHCDLYVVTTSNDLKML</sequence>
<evidence type="ECO:0000259" key="6">
    <source>
        <dbReference type="Pfam" id="PF01490"/>
    </source>
</evidence>
<keyword evidence="8" id="KW-1185">Reference proteome</keyword>
<name>W2SLT8_NECAM</name>
<dbReference type="Proteomes" id="UP000053676">
    <property type="component" value="Unassembled WGS sequence"/>
</dbReference>
<evidence type="ECO:0000256" key="2">
    <source>
        <dbReference type="ARBA" id="ARBA00022692"/>
    </source>
</evidence>
<dbReference type="GO" id="GO:0015179">
    <property type="term" value="F:L-amino acid transmembrane transporter activity"/>
    <property type="evidence" value="ECO:0007669"/>
    <property type="project" value="TreeGrafter"/>
</dbReference>
<evidence type="ECO:0000313" key="7">
    <source>
        <dbReference type="EMBL" id="ETN69692.1"/>
    </source>
</evidence>
<dbReference type="InterPro" id="IPR013057">
    <property type="entry name" value="AA_transpt_TM"/>
</dbReference>
<dbReference type="OrthoDB" id="1684102at2759"/>
<reference evidence="8" key="1">
    <citation type="journal article" date="2014" name="Nat. Genet.">
        <title>Genome of the human hookworm Necator americanus.</title>
        <authorList>
            <person name="Tang Y.T."/>
            <person name="Gao X."/>
            <person name="Rosa B.A."/>
            <person name="Abubucker S."/>
            <person name="Hallsworth-Pepin K."/>
            <person name="Martin J."/>
            <person name="Tyagi R."/>
            <person name="Heizer E."/>
            <person name="Zhang X."/>
            <person name="Bhonagiri-Palsikar V."/>
            <person name="Minx P."/>
            <person name="Warren W.C."/>
            <person name="Wang Q."/>
            <person name="Zhan B."/>
            <person name="Hotez P.J."/>
            <person name="Sternberg P.W."/>
            <person name="Dougall A."/>
            <person name="Gaze S.T."/>
            <person name="Mulvenna J."/>
            <person name="Sotillo J."/>
            <person name="Ranganathan S."/>
            <person name="Rabelo E.M."/>
            <person name="Wilson R.K."/>
            <person name="Felgner P.L."/>
            <person name="Bethony J."/>
            <person name="Hawdon J.M."/>
            <person name="Gasser R.B."/>
            <person name="Loukas A."/>
            <person name="Mitreva M."/>
        </authorList>
    </citation>
    <scope>NUCLEOTIDE SEQUENCE [LARGE SCALE GENOMIC DNA]</scope>
</reference>
<keyword evidence="3 5" id="KW-1133">Transmembrane helix</keyword>
<evidence type="ECO:0000313" key="8">
    <source>
        <dbReference type="Proteomes" id="UP000053676"/>
    </source>
</evidence>
<keyword evidence="2 5" id="KW-0812">Transmembrane</keyword>
<dbReference type="EMBL" id="KI669062">
    <property type="protein sequence ID" value="ETN69692.1"/>
    <property type="molecule type" value="Genomic_DNA"/>
</dbReference>
<feature type="transmembrane region" description="Helical" evidence="5">
    <location>
        <begin position="159"/>
        <end position="179"/>
    </location>
</feature>
<evidence type="ECO:0000256" key="1">
    <source>
        <dbReference type="ARBA" id="ARBA00004141"/>
    </source>
</evidence>
<organism evidence="7 8">
    <name type="scientific">Necator americanus</name>
    <name type="common">Human hookworm</name>
    <dbReference type="NCBI Taxonomy" id="51031"/>
    <lineage>
        <taxon>Eukaryota</taxon>
        <taxon>Metazoa</taxon>
        <taxon>Ecdysozoa</taxon>
        <taxon>Nematoda</taxon>
        <taxon>Chromadorea</taxon>
        <taxon>Rhabditida</taxon>
        <taxon>Rhabditina</taxon>
        <taxon>Rhabditomorpha</taxon>
        <taxon>Strongyloidea</taxon>
        <taxon>Ancylostomatidae</taxon>
        <taxon>Bunostominae</taxon>
        <taxon>Necator</taxon>
    </lineage>
</organism>
<dbReference type="PANTHER" id="PTHR22950:SF193">
    <property type="entry name" value="AMINO ACID TRANSPORTER TRANSMEMBRANE DOMAIN-CONTAINING PROTEIN"/>
    <property type="match status" value="1"/>
</dbReference>
<evidence type="ECO:0000256" key="4">
    <source>
        <dbReference type="ARBA" id="ARBA00023136"/>
    </source>
</evidence>
<dbReference type="PANTHER" id="PTHR22950">
    <property type="entry name" value="AMINO ACID TRANSPORTER"/>
    <property type="match status" value="1"/>
</dbReference>
<evidence type="ECO:0000256" key="5">
    <source>
        <dbReference type="SAM" id="Phobius"/>
    </source>
</evidence>
<protein>
    <submittedName>
        <fullName evidence="7">Transmembrane amino acid transporter protein</fullName>
    </submittedName>
</protein>
<feature type="transmembrane region" description="Helical" evidence="5">
    <location>
        <begin position="33"/>
        <end position="57"/>
    </location>
</feature>
<dbReference type="AlphaFoldDB" id="W2SLT8"/>
<feature type="transmembrane region" description="Helical" evidence="5">
    <location>
        <begin position="95"/>
        <end position="118"/>
    </location>
</feature>
<proteinExistence type="predicted"/>